<protein>
    <recommendedName>
        <fullName evidence="11">Mitochondrial import receptor subunit TOM20</fullName>
    </recommendedName>
    <alternativeName>
        <fullName evidence="10">Mitochondrial 20 kDa outer membrane protein</fullName>
    </alternativeName>
    <alternativeName>
        <fullName evidence="12">Mitochondrial import receptor subunit tom20</fullName>
    </alternativeName>
    <alternativeName>
        <fullName evidence="13">Translocase of outer membrane 20 kDa subunit</fullName>
    </alternativeName>
</protein>
<evidence type="ECO:0000256" key="6">
    <source>
        <dbReference type="ARBA" id="ARBA00022927"/>
    </source>
</evidence>
<evidence type="ECO:0000256" key="1">
    <source>
        <dbReference type="ARBA" id="ARBA00004572"/>
    </source>
</evidence>
<evidence type="ECO:0000256" key="14">
    <source>
        <dbReference type="SAM" id="MobiDB-lite"/>
    </source>
</evidence>
<dbReference type="GO" id="GO:0006886">
    <property type="term" value="P:intracellular protein transport"/>
    <property type="evidence" value="ECO:0007669"/>
    <property type="project" value="InterPro"/>
</dbReference>
<accession>A0A9W8SDM9</accession>
<evidence type="ECO:0000256" key="5">
    <source>
        <dbReference type="ARBA" id="ARBA00022787"/>
    </source>
</evidence>
<evidence type="ECO:0000256" key="2">
    <source>
        <dbReference type="ARBA" id="ARBA00005792"/>
    </source>
</evidence>
<evidence type="ECO:0000256" key="4">
    <source>
        <dbReference type="ARBA" id="ARBA00022692"/>
    </source>
</evidence>
<evidence type="ECO:0000313" key="15">
    <source>
        <dbReference type="EMBL" id="KAJ4270342.1"/>
    </source>
</evidence>
<reference evidence="15" key="1">
    <citation type="submission" date="2022-09" db="EMBL/GenBank/DDBJ databases">
        <title>Fusarium specimens isolated from Avocado Roots.</title>
        <authorList>
            <person name="Stajich J."/>
            <person name="Roper C."/>
            <person name="Heimlech-Rivalta G."/>
        </authorList>
    </citation>
    <scope>NUCLEOTIDE SEQUENCE</scope>
    <source>
        <strain evidence="15">CF00136</strain>
    </source>
</reference>
<keyword evidence="9" id="KW-0472">Membrane</keyword>
<keyword evidence="7" id="KW-1133">Transmembrane helix</keyword>
<dbReference type="GO" id="GO:0008320">
    <property type="term" value="F:protein transmembrane transporter activity"/>
    <property type="evidence" value="ECO:0007669"/>
    <property type="project" value="TreeGrafter"/>
</dbReference>
<evidence type="ECO:0000256" key="8">
    <source>
        <dbReference type="ARBA" id="ARBA00023128"/>
    </source>
</evidence>
<keyword evidence="5" id="KW-1000">Mitochondrion outer membrane</keyword>
<dbReference type="PANTHER" id="PTHR12430:SF0">
    <property type="entry name" value="TRANSLOCASE OF OUTER MITOCHONDRIAL MEMBRANE 20"/>
    <property type="match status" value="1"/>
</dbReference>
<feature type="compositionally biased region" description="Basic and acidic residues" evidence="14">
    <location>
        <begin position="99"/>
        <end position="108"/>
    </location>
</feature>
<name>A0A9W8SDM9_9HYPO</name>
<dbReference type="GO" id="GO:0030943">
    <property type="term" value="F:mitochondrion targeting sequence binding"/>
    <property type="evidence" value="ECO:0007669"/>
    <property type="project" value="TreeGrafter"/>
</dbReference>
<dbReference type="SUPFAM" id="SSF47157">
    <property type="entry name" value="Mitochondrial import receptor subunit Tom20"/>
    <property type="match status" value="1"/>
</dbReference>
<dbReference type="InterPro" id="IPR023392">
    <property type="entry name" value="Tom20_dom_sf"/>
</dbReference>
<comment type="caution">
    <text evidence="15">The sequence shown here is derived from an EMBL/GenBank/DDBJ whole genome shotgun (WGS) entry which is preliminary data.</text>
</comment>
<keyword evidence="3" id="KW-0813">Transport</keyword>
<dbReference type="FunFam" id="1.20.960.10:FF:000002">
    <property type="entry name" value="Mitochondrial import receptor subunit TOM20"/>
    <property type="match status" value="1"/>
</dbReference>
<dbReference type="OrthoDB" id="2154253at2759"/>
<evidence type="ECO:0000256" key="11">
    <source>
        <dbReference type="ARBA" id="ARBA00068548"/>
    </source>
</evidence>
<comment type="subcellular location">
    <subcellularLocation>
        <location evidence="1">Mitochondrion outer membrane</location>
        <topology evidence="1">Single-pass membrane protein</topology>
    </subcellularLocation>
</comment>
<keyword evidence="16" id="KW-1185">Reference proteome</keyword>
<feature type="compositionally biased region" description="Low complexity" evidence="14">
    <location>
        <begin position="88"/>
        <end position="98"/>
    </location>
</feature>
<keyword evidence="15" id="KW-0675">Receptor</keyword>
<dbReference type="GO" id="GO:0005742">
    <property type="term" value="C:mitochondrial outer membrane translocase complex"/>
    <property type="evidence" value="ECO:0007669"/>
    <property type="project" value="InterPro"/>
</dbReference>
<feature type="compositionally biased region" description="Basic and acidic residues" evidence="14">
    <location>
        <begin position="74"/>
        <end position="86"/>
    </location>
</feature>
<dbReference type="GO" id="GO:0016031">
    <property type="term" value="P:tRNA import into mitochondrion"/>
    <property type="evidence" value="ECO:0007669"/>
    <property type="project" value="TreeGrafter"/>
</dbReference>
<dbReference type="AlphaFoldDB" id="A0A9W8SDM9"/>
<evidence type="ECO:0000256" key="9">
    <source>
        <dbReference type="ARBA" id="ARBA00023136"/>
    </source>
</evidence>
<evidence type="ECO:0000256" key="13">
    <source>
        <dbReference type="ARBA" id="ARBA00080405"/>
    </source>
</evidence>
<comment type="similarity">
    <text evidence="2">Belongs to the Tom20 family.</text>
</comment>
<sequence>MVQTSTLVTASVATAAAAILGKPAPIRSVAQPMQQCLAAQFESNLEPTKLRCYAAFFDYQRRNQAEFRRNLRRNERKQARAAKEEAEASTQQQRQSIRSRVEEAKEEGFPSGVEEREAFFNEQVMAGEMLSQDPTKALESALAFYKGLKVYPAPGDLIRIYDSTVPKPILDILAEMIAYDSSLDIRAPSAPAGINLSDIPNVGLD</sequence>
<dbReference type="GO" id="GO:0006605">
    <property type="term" value="P:protein targeting"/>
    <property type="evidence" value="ECO:0007669"/>
    <property type="project" value="InterPro"/>
</dbReference>
<dbReference type="Gene3D" id="1.20.960.10">
    <property type="entry name" value="Mitochondrial outer membrane translocase complex, subunit Tom20 domain"/>
    <property type="match status" value="1"/>
</dbReference>
<feature type="region of interest" description="Disordered" evidence="14">
    <location>
        <begin position="74"/>
        <end position="108"/>
    </location>
</feature>
<dbReference type="Proteomes" id="UP001152049">
    <property type="component" value="Unassembled WGS sequence"/>
</dbReference>
<keyword evidence="4" id="KW-0812">Transmembrane</keyword>
<dbReference type="PANTHER" id="PTHR12430">
    <property type="entry name" value="MITOCHONDRIAL IMPORT RECEPTOR SUBUNIT TOM20"/>
    <property type="match status" value="1"/>
</dbReference>
<keyword evidence="8" id="KW-0496">Mitochondrion</keyword>
<dbReference type="GO" id="GO:0030150">
    <property type="term" value="P:protein import into mitochondrial matrix"/>
    <property type="evidence" value="ECO:0007669"/>
    <property type="project" value="TreeGrafter"/>
</dbReference>
<keyword evidence="6" id="KW-0653">Protein transport</keyword>
<dbReference type="InterPro" id="IPR002056">
    <property type="entry name" value="MAS20"/>
</dbReference>
<evidence type="ECO:0000256" key="3">
    <source>
        <dbReference type="ARBA" id="ARBA00022448"/>
    </source>
</evidence>
<evidence type="ECO:0000256" key="7">
    <source>
        <dbReference type="ARBA" id="ARBA00022989"/>
    </source>
</evidence>
<gene>
    <name evidence="15" type="primary">TOM20</name>
    <name evidence="15" type="ORF">NW762_002021</name>
</gene>
<evidence type="ECO:0000313" key="16">
    <source>
        <dbReference type="Proteomes" id="UP001152049"/>
    </source>
</evidence>
<organism evidence="15 16">
    <name type="scientific">Fusarium torreyae</name>
    <dbReference type="NCBI Taxonomy" id="1237075"/>
    <lineage>
        <taxon>Eukaryota</taxon>
        <taxon>Fungi</taxon>
        <taxon>Dikarya</taxon>
        <taxon>Ascomycota</taxon>
        <taxon>Pezizomycotina</taxon>
        <taxon>Sordariomycetes</taxon>
        <taxon>Hypocreomycetidae</taxon>
        <taxon>Hypocreales</taxon>
        <taxon>Nectriaceae</taxon>
        <taxon>Fusarium</taxon>
    </lineage>
</organism>
<dbReference type="EMBL" id="JAOQAZ010000002">
    <property type="protein sequence ID" value="KAJ4270342.1"/>
    <property type="molecule type" value="Genomic_DNA"/>
</dbReference>
<dbReference type="Pfam" id="PF02064">
    <property type="entry name" value="MAS20"/>
    <property type="match status" value="1"/>
</dbReference>
<evidence type="ECO:0000256" key="12">
    <source>
        <dbReference type="ARBA" id="ARBA00073975"/>
    </source>
</evidence>
<evidence type="ECO:0000256" key="10">
    <source>
        <dbReference type="ARBA" id="ARBA00042705"/>
    </source>
</evidence>
<dbReference type="PRINTS" id="PR00351">
    <property type="entry name" value="OM20RECEPTOR"/>
</dbReference>
<proteinExistence type="inferred from homology"/>